<dbReference type="OrthoDB" id="7118285at2759"/>
<dbReference type="EMBL" id="JYDI01000853">
    <property type="protein sequence ID" value="KRY43861.1"/>
    <property type="molecule type" value="Genomic_DNA"/>
</dbReference>
<dbReference type="AlphaFoldDB" id="A0A0V1C3L1"/>
<gene>
    <name evidence="1" type="ORF">T03_4358</name>
</gene>
<sequence>MFPTQPSPHGYQHPYKIVKHGTGRHPGCTAAHWYASLIRLTAAGTFLGERPANSEISQMPRHLISDAYEWINKIPSVPIYYLAKPQPRERAWQNQRGKKTLLSLTLV</sequence>
<evidence type="ECO:0000313" key="2">
    <source>
        <dbReference type="Proteomes" id="UP000054653"/>
    </source>
</evidence>
<name>A0A0V1C3L1_TRIBR</name>
<dbReference type="Proteomes" id="UP000054653">
    <property type="component" value="Unassembled WGS sequence"/>
</dbReference>
<keyword evidence="2" id="KW-1185">Reference proteome</keyword>
<comment type="caution">
    <text evidence="1">The sequence shown here is derived from an EMBL/GenBank/DDBJ whole genome shotgun (WGS) entry which is preliminary data.</text>
</comment>
<protein>
    <submittedName>
        <fullName evidence="1">Uncharacterized protein</fullName>
    </submittedName>
</protein>
<reference evidence="1 2" key="1">
    <citation type="submission" date="2015-01" db="EMBL/GenBank/DDBJ databases">
        <title>Evolution of Trichinella species and genotypes.</title>
        <authorList>
            <person name="Korhonen P.K."/>
            <person name="Edoardo P."/>
            <person name="Giuseppe L.R."/>
            <person name="Gasser R.B."/>
        </authorList>
    </citation>
    <scope>NUCLEOTIDE SEQUENCE [LARGE SCALE GENOMIC DNA]</scope>
    <source>
        <strain evidence="1">ISS120</strain>
    </source>
</reference>
<evidence type="ECO:0000313" key="1">
    <source>
        <dbReference type="EMBL" id="KRY43861.1"/>
    </source>
</evidence>
<organism evidence="1 2">
    <name type="scientific">Trichinella britovi</name>
    <name type="common">Parasitic roundworm</name>
    <dbReference type="NCBI Taxonomy" id="45882"/>
    <lineage>
        <taxon>Eukaryota</taxon>
        <taxon>Metazoa</taxon>
        <taxon>Ecdysozoa</taxon>
        <taxon>Nematoda</taxon>
        <taxon>Enoplea</taxon>
        <taxon>Dorylaimia</taxon>
        <taxon>Trichinellida</taxon>
        <taxon>Trichinellidae</taxon>
        <taxon>Trichinella</taxon>
    </lineage>
</organism>
<accession>A0A0V1C3L1</accession>
<proteinExistence type="predicted"/>